<dbReference type="PANTHER" id="PTHR43584">
    <property type="entry name" value="NUCLEOTIDYL TRANSFERASE"/>
    <property type="match status" value="1"/>
</dbReference>
<dbReference type="InterPro" id="IPR050065">
    <property type="entry name" value="GlmU-like"/>
</dbReference>
<dbReference type="Proteomes" id="UP000271624">
    <property type="component" value="Unassembled WGS sequence"/>
</dbReference>
<evidence type="ECO:0000256" key="1">
    <source>
        <dbReference type="ARBA" id="ARBA00022679"/>
    </source>
</evidence>
<dbReference type="InterPro" id="IPR029044">
    <property type="entry name" value="Nucleotide-diphossugar_trans"/>
</dbReference>
<dbReference type="SUPFAM" id="SSF53448">
    <property type="entry name" value="Nucleotide-diphospho-sugar transferases"/>
    <property type="match status" value="1"/>
</dbReference>
<dbReference type="OrthoDB" id="9803871at2"/>
<keyword evidence="2" id="KW-0548">Nucleotidyltransferase</keyword>
<evidence type="ECO:0000313" key="5">
    <source>
        <dbReference type="Proteomes" id="UP000271624"/>
    </source>
</evidence>
<evidence type="ECO:0000259" key="3">
    <source>
        <dbReference type="Pfam" id="PF12804"/>
    </source>
</evidence>
<dbReference type="RefSeq" id="WP_127083948.1">
    <property type="nucleotide sequence ID" value="NZ_RSCL01000015.1"/>
</dbReference>
<dbReference type="GO" id="GO:0016779">
    <property type="term" value="F:nucleotidyltransferase activity"/>
    <property type="evidence" value="ECO:0007669"/>
    <property type="project" value="UniProtKB-KW"/>
</dbReference>
<dbReference type="InterPro" id="IPR025877">
    <property type="entry name" value="MobA-like_NTP_Trfase"/>
</dbReference>
<feature type="domain" description="MobA-like NTP transferase" evidence="3">
    <location>
        <begin position="3"/>
        <end position="118"/>
    </location>
</feature>
<gene>
    <name evidence="4" type="ORF">DSM106972_056830</name>
</gene>
<sequence>MKCIILAAGLGRRLGQDLPKCLLKFNGKTLLERHIDNLLAGGIDEVLIVVGYQAQAIHDEIKVLGAETQVKTVYNRDYEQGSVLSLWYAREYLSCGEDILLMDADVMYHPHILERLIKTDVFNCFLLDRDFEMGEEPVKLCVRENVLVEFRKQLDANLTYDFAGESVGFFKFNGEGAHHLTLKIEEYVKTQRHTEPYEEAIRDLLLQSPKDFGYEDITGLAWLEIDFPQDIQRAQLQILPKIGELQNKLT</sequence>
<protein>
    <recommendedName>
        <fullName evidence="3">MobA-like NTP transferase domain-containing protein</fullName>
    </recommendedName>
</protein>
<reference evidence="4" key="2">
    <citation type="journal article" date="2019" name="Genome Biol. Evol.">
        <title>Day and night: Metabolic profiles and evolutionary relationships of six axenic non-marine cyanobacteria.</title>
        <authorList>
            <person name="Will S.E."/>
            <person name="Henke P."/>
            <person name="Boedeker C."/>
            <person name="Huang S."/>
            <person name="Brinkmann H."/>
            <person name="Rohde M."/>
            <person name="Jarek M."/>
            <person name="Friedl T."/>
            <person name="Seufert S."/>
            <person name="Schumacher M."/>
            <person name="Overmann J."/>
            <person name="Neumann-Schaal M."/>
            <person name="Petersen J."/>
        </authorList>
    </citation>
    <scope>NUCLEOTIDE SEQUENCE [LARGE SCALE GENOMIC DNA]</scope>
    <source>
        <strain evidence="4">PCC 7102</strain>
    </source>
</reference>
<reference evidence="4" key="1">
    <citation type="submission" date="2018-12" db="EMBL/GenBank/DDBJ databases">
        <authorList>
            <person name="Will S."/>
            <person name="Neumann-Schaal M."/>
            <person name="Henke P."/>
        </authorList>
    </citation>
    <scope>NUCLEOTIDE SEQUENCE</scope>
    <source>
        <strain evidence="4">PCC 7102</strain>
    </source>
</reference>
<dbReference type="Pfam" id="PF12804">
    <property type="entry name" value="NTP_transf_3"/>
    <property type="match status" value="1"/>
</dbReference>
<dbReference type="PANTHER" id="PTHR43584:SF8">
    <property type="entry name" value="N-ACETYLMURAMATE ALPHA-1-PHOSPHATE URIDYLYLTRANSFERASE"/>
    <property type="match status" value="1"/>
</dbReference>
<organism evidence="4 5">
    <name type="scientific">Dulcicalothrix desertica PCC 7102</name>
    <dbReference type="NCBI Taxonomy" id="232991"/>
    <lineage>
        <taxon>Bacteria</taxon>
        <taxon>Bacillati</taxon>
        <taxon>Cyanobacteriota</taxon>
        <taxon>Cyanophyceae</taxon>
        <taxon>Nostocales</taxon>
        <taxon>Calotrichaceae</taxon>
        <taxon>Dulcicalothrix</taxon>
    </lineage>
</organism>
<dbReference type="AlphaFoldDB" id="A0A3S1AK22"/>
<dbReference type="CDD" id="cd02523">
    <property type="entry name" value="PC_cytidylyltransferase"/>
    <property type="match status" value="1"/>
</dbReference>
<dbReference type="Gene3D" id="3.90.550.10">
    <property type="entry name" value="Spore Coat Polysaccharide Biosynthesis Protein SpsA, Chain A"/>
    <property type="match status" value="1"/>
</dbReference>
<evidence type="ECO:0000256" key="2">
    <source>
        <dbReference type="ARBA" id="ARBA00022695"/>
    </source>
</evidence>
<comment type="caution">
    <text evidence="4">The sequence shown here is derived from an EMBL/GenBank/DDBJ whole genome shotgun (WGS) entry which is preliminary data.</text>
</comment>
<keyword evidence="1" id="KW-0808">Transferase</keyword>
<accession>A0A3S1AK22</accession>
<dbReference type="EMBL" id="RSCL01000015">
    <property type="protein sequence ID" value="RUT02763.1"/>
    <property type="molecule type" value="Genomic_DNA"/>
</dbReference>
<evidence type="ECO:0000313" key="4">
    <source>
        <dbReference type="EMBL" id="RUT02763.1"/>
    </source>
</evidence>
<proteinExistence type="predicted"/>
<name>A0A3S1AK22_9CYAN</name>
<keyword evidence="5" id="KW-1185">Reference proteome</keyword>